<comment type="caution">
    <text evidence="1">The sequence shown here is derived from an EMBL/GenBank/DDBJ whole genome shotgun (WGS) entry which is preliminary data.</text>
</comment>
<dbReference type="RefSeq" id="WP_146073955.1">
    <property type="nucleotide sequence ID" value="NZ_PREU01000028.1"/>
</dbReference>
<gene>
    <name evidence="1" type="ORF">C4E15_30095</name>
</gene>
<organism evidence="1 2">
    <name type="scientific">Achromobacter spanius</name>
    <dbReference type="NCBI Taxonomy" id="217203"/>
    <lineage>
        <taxon>Bacteria</taxon>
        <taxon>Pseudomonadati</taxon>
        <taxon>Pseudomonadota</taxon>
        <taxon>Betaproteobacteria</taxon>
        <taxon>Burkholderiales</taxon>
        <taxon>Alcaligenaceae</taxon>
        <taxon>Achromobacter</taxon>
    </lineage>
</organism>
<protein>
    <submittedName>
        <fullName evidence="1">Uncharacterized protein</fullName>
    </submittedName>
</protein>
<dbReference type="Proteomes" id="UP000239990">
    <property type="component" value="Unassembled WGS sequence"/>
</dbReference>
<reference evidence="1 2" key="1">
    <citation type="submission" date="2018-02" db="EMBL/GenBank/DDBJ databases">
        <title>Draft Genome of Achromobacter spanius stain 6.</title>
        <authorList>
            <person name="Gunasekera T.S."/>
            <person name="Radwan O."/>
            <person name="Ruiz O.N."/>
        </authorList>
    </citation>
    <scope>NUCLEOTIDE SEQUENCE [LARGE SCALE GENOMIC DNA]</scope>
    <source>
        <strain evidence="1 2">6</strain>
    </source>
</reference>
<name>A0A2S5GHL3_9BURK</name>
<proteinExistence type="predicted"/>
<dbReference type="AlphaFoldDB" id="A0A2S5GHL3"/>
<evidence type="ECO:0000313" key="1">
    <source>
        <dbReference type="EMBL" id="PPA72540.1"/>
    </source>
</evidence>
<accession>A0A2S5GHL3</accession>
<evidence type="ECO:0000313" key="2">
    <source>
        <dbReference type="Proteomes" id="UP000239990"/>
    </source>
</evidence>
<dbReference type="EMBL" id="PREU01000028">
    <property type="protein sequence ID" value="PPA72540.1"/>
    <property type="molecule type" value="Genomic_DNA"/>
</dbReference>
<sequence length="82" mass="9265">MNDKFNPVSVKSLTITPHLAHEAFPTVRVDIPLEHTQRLGTESISLSLLLPLEKQDWTELQQKAVARAIEILQSALAHDQKR</sequence>